<proteinExistence type="inferred from homology"/>
<dbReference type="Proteomes" id="UP000230842">
    <property type="component" value="Unassembled WGS sequence"/>
</dbReference>
<evidence type="ECO:0000313" key="5">
    <source>
        <dbReference type="EMBL" id="PJJ56797.1"/>
    </source>
</evidence>
<feature type="signal peptide" evidence="4">
    <location>
        <begin position="1"/>
        <end position="23"/>
    </location>
</feature>
<keyword evidence="5" id="KW-0762">Sugar transport</keyword>
<dbReference type="SUPFAM" id="SSF53850">
    <property type="entry name" value="Periplasmic binding protein-like II"/>
    <property type="match status" value="1"/>
</dbReference>
<name>A0A0B2B8K4_9ACTN</name>
<dbReference type="Pfam" id="PF01547">
    <property type="entry name" value="SBP_bac_1"/>
    <property type="match status" value="1"/>
</dbReference>
<dbReference type="Gene3D" id="3.40.190.10">
    <property type="entry name" value="Periplasmic binding protein-like II"/>
    <property type="match status" value="2"/>
</dbReference>
<evidence type="ECO:0000256" key="2">
    <source>
        <dbReference type="ARBA" id="ARBA00022448"/>
    </source>
</evidence>
<reference evidence="5 6" key="1">
    <citation type="submission" date="2017-11" db="EMBL/GenBank/DDBJ databases">
        <title>Genomic Encyclopedia of Archaeal and Bacterial Type Strains, Phase II (KMG-II): From Individual Species to Whole Genera.</title>
        <authorList>
            <person name="Goeker M."/>
        </authorList>
    </citation>
    <scope>NUCLEOTIDE SEQUENCE [LARGE SCALE GENOMIC DNA]</scope>
    <source>
        <strain evidence="5 6">DSM 27763</strain>
    </source>
</reference>
<organism evidence="5 6">
    <name type="scientific">Mumia flava</name>
    <dbReference type="NCBI Taxonomy" id="1348852"/>
    <lineage>
        <taxon>Bacteria</taxon>
        <taxon>Bacillati</taxon>
        <taxon>Actinomycetota</taxon>
        <taxon>Actinomycetes</taxon>
        <taxon>Propionibacteriales</taxon>
        <taxon>Nocardioidaceae</taxon>
        <taxon>Mumia</taxon>
    </lineage>
</organism>
<dbReference type="InterPro" id="IPR050490">
    <property type="entry name" value="Bact_solute-bd_prot1"/>
</dbReference>
<evidence type="ECO:0000313" key="6">
    <source>
        <dbReference type="Proteomes" id="UP000230842"/>
    </source>
</evidence>
<gene>
    <name evidence="5" type="ORF">CLV56_1010</name>
</gene>
<dbReference type="PANTHER" id="PTHR43649">
    <property type="entry name" value="ARABINOSE-BINDING PROTEIN-RELATED"/>
    <property type="match status" value="1"/>
</dbReference>
<keyword evidence="2" id="KW-0813">Transport</keyword>
<dbReference type="PROSITE" id="PS51257">
    <property type="entry name" value="PROKAR_LIPOPROTEIN"/>
    <property type="match status" value="1"/>
</dbReference>
<dbReference type="EMBL" id="PGEZ01000001">
    <property type="protein sequence ID" value="PJJ56797.1"/>
    <property type="molecule type" value="Genomic_DNA"/>
</dbReference>
<evidence type="ECO:0000256" key="3">
    <source>
        <dbReference type="ARBA" id="ARBA00022729"/>
    </source>
</evidence>
<comment type="caution">
    <text evidence="5">The sequence shown here is derived from an EMBL/GenBank/DDBJ whole genome shotgun (WGS) entry which is preliminary data.</text>
</comment>
<accession>A0A0B2B8K4</accession>
<dbReference type="OrthoDB" id="9770625at2"/>
<sequence>MIGRRGRRAVLGLTALMVAGGLAACGSDSGSGDTPVLTWYINPDVSNLEPYVTDEDGNQQPGGQAYLALQCTEAAQGDYEIEVELLPNDASQQREQLVRRLAAEDDSIDMMSLDPAFTAEFANAGFLEPMSSEQQSQLSEGMLEGAIDAATYDDELVAVPLWSNTQILWYRKSVAEQAGLDMEQPVTWDQIIDAAVQTDTTVSVQSKRYEGYSVWINALISGAGGQIVEDPEAGKDAKITIDTPAGKAAAEVISKLANSPAAPAGMSNADEGGTVATFSADDGGFIVNWTYLYADPNVAGFIDDLAWARYPRTTDGDESRPPYGGINLGVSSYGKHTDLAYEAAACITSEESQKTYALSSGNQPAREAAYDDPELTDAYPMADLWRESIDAAAPRPLTPYWSDISTALYSSWHPPSSVDPDTTPAESQQYITDVLQGQALL</sequence>
<keyword evidence="3 4" id="KW-0732">Signal</keyword>
<evidence type="ECO:0000256" key="4">
    <source>
        <dbReference type="SAM" id="SignalP"/>
    </source>
</evidence>
<dbReference type="AlphaFoldDB" id="A0A0B2B8K4"/>
<dbReference type="PANTHER" id="PTHR43649:SF34">
    <property type="entry name" value="ABC TRANSPORTER PERIPLASMIC-BINDING PROTEIN YCJN-RELATED"/>
    <property type="match status" value="1"/>
</dbReference>
<comment type="similarity">
    <text evidence="1">Belongs to the bacterial solute-binding protein 1 family.</text>
</comment>
<keyword evidence="6" id="KW-1185">Reference proteome</keyword>
<dbReference type="InterPro" id="IPR006059">
    <property type="entry name" value="SBP"/>
</dbReference>
<dbReference type="RefSeq" id="WP_039362589.1">
    <property type="nucleotide sequence ID" value="NZ_PGEZ01000001.1"/>
</dbReference>
<evidence type="ECO:0000256" key="1">
    <source>
        <dbReference type="ARBA" id="ARBA00008520"/>
    </source>
</evidence>
<feature type="chain" id="PRO_5039338917" evidence="4">
    <location>
        <begin position="24"/>
        <end position="441"/>
    </location>
</feature>
<protein>
    <submittedName>
        <fullName evidence="5">Multiple sugar transport system substrate-binding protein</fullName>
    </submittedName>
</protein>